<keyword evidence="1" id="KW-0732">Signal</keyword>
<evidence type="ECO:0000313" key="2">
    <source>
        <dbReference type="EMBL" id="CAD6440195.1"/>
    </source>
</evidence>
<evidence type="ECO:0000256" key="1">
    <source>
        <dbReference type="SAM" id="SignalP"/>
    </source>
</evidence>
<organism evidence="2 3">
    <name type="scientific">Sclerotinia trifoliorum</name>
    <dbReference type="NCBI Taxonomy" id="28548"/>
    <lineage>
        <taxon>Eukaryota</taxon>
        <taxon>Fungi</taxon>
        <taxon>Dikarya</taxon>
        <taxon>Ascomycota</taxon>
        <taxon>Pezizomycotina</taxon>
        <taxon>Leotiomycetes</taxon>
        <taxon>Helotiales</taxon>
        <taxon>Sclerotiniaceae</taxon>
        <taxon>Sclerotinia</taxon>
    </lineage>
</organism>
<feature type="chain" id="PRO_5034653153" evidence="1">
    <location>
        <begin position="19"/>
        <end position="149"/>
    </location>
</feature>
<dbReference type="EMBL" id="CAJHIA010000002">
    <property type="protein sequence ID" value="CAD6440195.1"/>
    <property type="molecule type" value="Genomic_DNA"/>
</dbReference>
<protein>
    <submittedName>
        <fullName evidence="2">92cdecc5-6def-4369-962b-22917dca70a8</fullName>
    </submittedName>
</protein>
<dbReference type="AlphaFoldDB" id="A0A8H2VMH0"/>
<evidence type="ECO:0000313" key="3">
    <source>
        <dbReference type="Proteomes" id="UP000624404"/>
    </source>
</evidence>
<keyword evidence="3" id="KW-1185">Reference proteome</keyword>
<comment type="caution">
    <text evidence="2">The sequence shown here is derived from an EMBL/GenBank/DDBJ whole genome shotgun (WGS) entry which is preliminary data.</text>
</comment>
<reference evidence="2" key="1">
    <citation type="submission" date="2020-10" db="EMBL/GenBank/DDBJ databases">
        <authorList>
            <person name="Kusch S."/>
        </authorList>
    </citation>
    <scope>NUCLEOTIDE SEQUENCE</scope>
    <source>
        <strain evidence="2">SwB9</strain>
    </source>
</reference>
<name>A0A8H2VMH0_9HELO</name>
<dbReference type="OrthoDB" id="3679184at2759"/>
<sequence>MQFSAALISAITVALASAATIGQRDEAVFKVSDFSAGCIEHSAQCYYEFSLIQPGTMETTGVSCLTQVNGNADGTLPNIGKWQGECKDSSRTFWVVRQNDGLKLWASQPVTPASNQTASHLIPSSQLTIDNYLVGKAEKYTGPTAFDLI</sequence>
<dbReference type="Proteomes" id="UP000624404">
    <property type="component" value="Unassembled WGS sequence"/>
</dbReference>
<gene>
    <name evidence="2" type="ORF">SCLTRI_LOCUS793</name>
</gene>
<accession>A0A8H2VMH0</accession>
<proteinExistence type="predicted"/>
<feature type="signal peptide" evidence="1">
    <location>
        <begin position="1"/>
        <end position="18"/>
    </location>
</feature>